<evidence type="ECO:0000256" key="1">
    <source>
        <dbReference type="SAM" id="MobiDB-lite"/>
    </source>
</evidence>
<dbReference type="EMBL" id="HBUE01068791">
    <property type="protein sequence ID" value="CAG6471835.1"/>
    <property type="molecule type" value="Transcribed_RNA"/>
</dbReference>
<feature type="compositionally biased region" description="Acidic residues" evidence="1">
    <location>
        <begin position="97"/>
        <end position="106"/>
    </location>
</feature>
<reference evidence="2" key="1">
    <citation type="submission" date="2021-05" db="EMBL/GenBank/DDBJ databases">
        <authorList>
            <person name="Alioto T."/>
            <person name="Alioto T."/>
            <person name="Gomez Garrido J."/>
        </authorList>
    </citation>
    <scope>NUCLEOTIDE SEQUENCE</scope>
</reference>
<name>A0A8D8BE71_CULPI</name>
<dbReference type="AlphaFoldDB" id="A0A8D8BE71"/>
<organism evidence="2">
    <name type="scientific">Culex pipiens</name>
    <name type="common">House mosquito</name>
    <dbReference type="NCBI Taxonomy" id="7175"/>
    <lineage>
        <taxon>Eukaryota</taxon>
        <taxon>Metazoa</taxon>
        <taxon>Ecdysozoa</taxon>
        <taxon>Arthropoda</taxon>
        <taxon>Hexapoda</taxon>
        <taxon>Insecta</taxon>
        <taxon>Pterygota</taxon>
        <taxon>Neoptera</taxon>
        <taxon>Endopterygota</taxon>
        <taxon>Diptera</taxon>
        <taxon>Nematocera</taxon>
        <taxon>Culicoidea</taxon>
        <taxon>Culicidae</taxon>
        <taxon>Culicinae</taxon>
        <taxon>Culicini</taxon>
        <taxon>Culex</taxon>
        <taxon>Culex</taxon>
    </lineage>
</organism>
<accession>A0A8D8BE71</accession>
<evidence type="ECO:0000313" key="2">
    <source>
        <dbReference type="EMBL" id="CAG6471835.1"/>
    </source>
</evidence>
<proteinExistence type="predicted"/>
<protein>
    <submittedName>
        <fullName evidence="2">(northern house mosquito) hypothetical protein</fullName>
    </submittedName>
</protein>
<sequence>MRWNAEGYRILAWSSPVRQSAGAHSGVGRLPNVGNLCSGRSVQDAQERRGDVLRGGEAAGQGGSGEADQPAEGEHSGCDGCGADLANGGGNRSFEEREQEEADQADSEGHERVPGGVDSGH</sequence>
<feature type="region of interest" description="Disordered" evidence="1">
    <location>
        <begin position="15"/>
        <end position="121"/>
    </location>
</feature>
<feature type="compositionally biased region" description="Basic and acidic residues" evidence="1">
    <location>
        <begin position="45"/>
        <end position="54"/>
    </location>
</feature>